<dbReference type="GO" id="GO:0072687">
    <property type="term" value="C:meiotic spindle"/>
    <property type="evidence" value="ECO:0007669"/>
    <property type="project" value="TreeGrafter"/>
</dbReference>
<name>A0A8J6FAI5_ELECQ</name>
<dbReference type="InterPro" id="IPR006626">
    <property type="entry name" value="PbH1"/>
</dbReference>
<evidence type="ECO:0000256" key="4">
    <source>
        <dbReference type="ARBA" id="ARBA00022737"/>
    </source>
</evidence>
<dbReference type="FunFam" id="2.160.20.10:FF:000021">
    <property type="entry name" value="SHC binding and spindle associated 1 like"/>
    <property type="match status" value="1"/>
</dbReference>
<evidence type="ECO:0000256" key="13">
    <source>
        <dbReference type="ARBA" id="ARBA00079389"/>
    </source>
</evidence>
<feature type="domain" description="SHC SH2" evidence="16">
    <location>
        <begin position="112"/>
        <end position="249"/>
    </location>
</feature>
<dbReference type="AlphaFoldDB" id="A0A8J6FAI5"/>
<gene>
    <name evidence="17" type="ORF">GDO78_009166</name>
</gene>
<dbReference type="PANTHER" id="PTHR14695">
    <property type="entry name" value="SHC SH2-DOMAIN BINDING PROTEIN 1-RELATED"/>
    <property type="match status" value="1"/>
</dbReference>
<dbReference type="GO" id="GO:0007112">
    <property type="term" value="P:male meiosis cytokinesis"/>
    <property type="evidence" value="ECO:0007669"/>
    <property type="project" value="TreeGrafter"/>
</dbReference>
<dbReference type="InterPro" id="IPR039448">
    <property type="entry name" value="Beta_helix"/>
</dbReference>
<dbReference type="EMBL" id="WNTK01000005">
    <property type="protein sequence ID" value="KAG9483074.1"/>
    <property type="molecule type" value="Genomic_DNA"/>
</dbReference>
<comment type="function">
    <text evidence="10">Testis-specific spindle-associated factor that plays a role in spermatogenesis. In association with HSPA2, participates in the maintenance of spindle integrity during meiosis in male germ cells.</text>
</comment>
<keyword evidence="5" id="KW-0221">Differentiation</keyword>
<dbReference type="Pfam" id="PF23762">
    <property type="entry name" value="SHCBP_N"/>
    <property type="match status" value="2"/>
</dbReference>
<evidence type="ECO:0000256" key="10">
    <source>
        <dbReference type="ARBA" id="ARBA00054357"/>
    </source>
</evidence>
<sequence length="577" mass="63975">MATGRSDAMWEMSSQLKREENAQPKIPKTNDLSPYKYPFSPQGSEGSPILRSVFASPRTLRLAAGSGRRCSKLLLPPCLDTTEVEWEDEELGAAAQPLPPIYVSGVPLSVQERVSLYCEQILRHCKAEELDEALCRFLFEKLKKKNKWIGVWKANPKFFFQNYEENAIQCVALLVEVTCKPTPNVSSYLIAKIRLVEPFSSNIANIQRELIDDFLEQLGHCVPLLEIYPIEGQDDDTCEIAQALEIVRYGEIQDGNIPCSIAQRFKRTLEKYRNKRLELIEFHSKIMDDPSVSEAVDCWSKYYEVQLLGGLLKIWENLKLREVKEYSPETLLQQHNNLVTALENSYCGDTVLIFPGEYKAIALAMLTDDITIKGIGKKEEIMITSHPSSDNFVVSRAENLKIINLTLRQKGTVDGIVVVESGHLILQDCDLQCDGTGICVLTGAALFMKDCEISGSQGAGIELYPGSGAILEGNKIHNCNNFRCTDGLGSIQGGGIKIKVIPAPVVKLTNNHIYNNKGHGITIVQPKRRLVNTLEDAGAGDKKEEDVLTAAIESLSLDVGSNKLEENSLGNVGTVLT</sequence>
<dbReference type="InterPro" id="IPR011050">
    <property type="entry name" value="Pectin_lyase_fold/virulence"/>
</dbReference>
<feature type="region of interest" description="Disordered" evidence="14">
    <location>
        <begin position="1"/>
        <end position="34"/>
    </location>
</feature>
<keyword evidence="4" id="KW-0677">Repeat</keyword>
<keyword evidence="2" id="KW-0963">Cytoplasm</keyword>
<evidence type="ECO:0000256" key="7">
    <source>
        <dbReference type="ARBA" id="ARBA00022990"/>
    </source>
</evidence>
<evidence type="ECO:0000256" key="11">
    <source>
        <dbReference type="ARBA" id="ARBA00061841"/>
    </source>
</evidence>
<evidence type="ECO:0000256" key="14">
    <source>
        <dbReference type="SAM" id="MobiDB-lite"/>
    </source>
</evidence>
<evidence type="ECO:0000313" key="17">
    <source>
        <dbReference type="EMBL" id="KAG9483074.1"/>
    </source>
</evidence>
<dbReference type="GO" id="GO:0030154">
    <property type="term" value="P:cell differentiation"/>
    <property type="evidence" value="ECO:0007669"/>
    <property type="project" value="UniProtKB-KW"/>
</dbReference>
<evidence type="ECO:0000256" key="9">
    <source>
        <dbReference type="ARBA" id="ARBA00023212"/>
    </source>
</evidence>
<dbReference type="Pfam" id="PF13229">
    <property type="entry name" value="Beta_helix"/>
    <property type="match status" value="1"/>
</dbReference>
<feature type="domain" description="SHC SH2" evidence="16">
    <location>
        <begin position="251"/>
        <end position="321"/>
    </location>
</feature>
<keyword evidence="18" id="KW-1185">Reference proteome</keyword>
<dbReference type="GO" id="GO:0007283">
    <property type="term" value="P:spermatogenesis"/>
    <property type="evidence" value="ECO:0007669"/>
    <property type="project" value="UniProtKB-KW"/>
</dbReference>
<dbReference type="OrthoDB" id="5978115at2759"/>
<keyword evidence="6" id="KW-0744">Spermatogenesis</keyword>
<reference evidence="17" key="1">
    <citation type="thesis" date="2020" institute="ProQuest LLC" country="789 East Eisenhower Parkway, Ann Arbor, MI, USA">
        <title>Comparative Genomics and Chromosome Evolution.</title>
        <authorList>
            <person name="Mudd A.B."/>
        </authorList>
    </citation>
    <scope>NUCLEOTIDE SEQUENCE</scope>
    <source>
        <strain evidence="17">HN-11 Male</strain>
        <tissue evidence="17">Kidney and liver</tissue>
    </source>
</reference>
<keyword evidence="3" id="KW-0597">Phosphoprotein</keyword>
<dbReference type="InterPro" id="IPR012334">
    <property type="entry name" value="Pectin_lyas_fold"/>
</dbReference>
<comment type="subcellular location">
    <subcellularLocation>
        <location evidence="1">Cytoplasm</location>
        <location evidence="1">Cytoskeleton</location>
        <location evidence="1">Spindle</location>
    </subcellularLocation>
</comment>
<dbReference type="SMART" id="SM00710">
    <property type="entry name" value="PbH1"/>
    <property type="match status" value="5"/>
</dbReference>
<evidence type="ECO:0000256" key="5">
    <source>
        <dbReference type="ARBA" id="ARBA00022782"/>
    </source>
</evidence>
<evidence type="ECO:0000259" key="16">
    <source>
        <dbReference type="Pfam" id="PF23762"/>
    </source>
</evidence>
<keyword evidence="7" id="KW-0007">Acetylation</keyword>
<evidence type="ECO:0000256" key="2">
    <source>
        <dbReference type="ARBA" id="ARBA00022490"/>
    </source>
</evidence>
<dbReference type="InterPro" id="IPR045140">
    <property type="entry name" value="SHCBP1-like"/>
</dbReference>
<organism evidence="17 18">
    <name type="scientific">Eleutherodactylus coqui</name>
    <name type="common">Puerto Rican coqui</name>
    <dbReference type="NCBI Taxonomy" id="57060"/>
    <lineage>
        <taxon>Eukaryota</taxon>
        <taxon>Metazoa</taxon>
        <taxon>Chordata</taxon>
        <taxon>Craniata</taxon>
        <taxon>Vertebrata</taxon>
        <taxon>Euteleostomi</taxon>
        <taxon>Amphibia</taxon>
        <taxon>Batrachia</taxon>
        <taxon>Anura</taxon>
        <taxon>Neobatrachia</taxon>
        <taxon>Hyloidea</taxon>
        <taxon>Eleutherodactylidae</taxon>
        <taxon>Eleutherodactylinae</taxon>
        <taxon>Eleutherodactylus</taxon>
        <taxon>Eleutherodactylus</taxon>
    </lineage>
</organism>
<dbReference type="Proteomes" id="UP000770717">
    <property type="component" value="Unassembled WGS sequence"/>
</dbReference>
<dbReference type="InterPro" id="IPR057508">
    <property type="entry name" value="SHCBP-like_N"/>
</dbReference>
<proteinExistence type="predicted"/>
<evidence type="ECO:0000256" key="6">
    <source>
        <dbReference type="ARBA" id="ARBA00022871"/>
    </source>
</evidence>
<comment type="caution">
    <text evidence="17">The sequence shown here is derived from an EMBL/GenBank/DDBJ whole genome shotgun (WGS) entry which is preliminary data.</text>
</comment>
<keyword evidence="9" id="KW-0206">Cytoskeleton</keyword>
<evidence type="ECO:0000256" key="1">
    <source>
        <dbReference type="ARBA" id="ARBA00004186"/>
    </source>
</evidence>
<accession>A0A8J6FAI5</accession>
<dbReference type="Gene3D" id="2.160.20.10">
    <property type="entry name" value="Single-stranded right-handed beta-helix, Pectin lyase-like"/>
    <property type="match status" value="1"/>
</dbReference>
<evidence type="ECO:0000256" key="3">
    <source>
        <dbReference type="ARBA" id="ARBA00022553"/>
    </source>
</evidence>
<evidence type="ECO:0000313" key="18">
    <source>
        <dbReference type="Proteomes" id="UP000770717"/>
    </source>
</evidence>
<keyword evidence="8" id="KW-0175">Coiled coil</keyword>
<evidence type="ECO:0000256" key="8">
    <source>
        <dbReference type="ARBA" id="ARBA00023054"/>
    </source>
</evidence>
<dbReference type="SUPFAM" id="SSF51126">
    <property type="entry name" value="Pectin lyase-like"/>
    <property type="match status" value="1"/>
</dbReference>
<dbReference type="PANTHER" id="PTHR14695:SF7">
    <property type="entry name" value="TESTICULAR SPINDLE-ASSOCIATED PROTEIN SHCBP1L"/>
    <property type="match status" value="1"/>
</dbReference>
<feature type="domain" description="Right handed beta helix" evidence="15">
    <location>
        <begin position="398"/>
        <end position="524"/>
    </location>
</feature>
<evidence type="ECO:0000259" key="15">
    <source>
        <dbReference type="Pfam" id="PF13229"/>
    </source>
</evidence>
<evidence type="ECO:0000256" key="12">
    <source>
        <dbReference type="ARBA" id="ARBA00074550"/>
    </source>
</evidence>
<comment type="subunit">
    <text evidence="11">Interacts with HSPA2; this interaction may promote the recruitment of HSPA2 to the spindle.</text>
</comment>
<protein>
    <recommendedName>
        <fullName evidence="12">Testicular spindle-associated protein SHCBP1L</fullName>
    </recommendedName>
    <alternativeName>
        <fullName evidence="13">SHC SH2 domain-binding protein 1-like protein</fullName>
    </alternativeName>
</protein>